<gene>
    <name evidence="1" type="ORF">GCM10025874_15380</name>
</gene>
<keyword evidence="2" id="KW-1185">Reference proteome</keyword>
<dbReference type="EMBL" id="BSUL01000001">
    <property type="protein sequence ID" value="GMA28285.1"/>
    <property type="molecule type" value="Genomic_DNA"/>
</dbReference>
<accession>A0AA37UEV0</accession>
<dbReference type="Proteomes" id="UP001157160">
    <property type="component" value="Unassembled WGS sequence"/>
</dbReference>
<proteinExistence type="predicted"/>
<dbReference type="AlphaFoldDB" id="A0AA37UEV0"/>
<protein>
    <submittedName>
        <fullName evidence="1">Uncharacterized protein</fullName>
    </submittedName>
</protein>
<sequence length="106" mass="11779">MHLLRRDHAHGQPTAAVGLQQPLLLEVPQRLAQGAAAHRERLAELDLGEVRARRQLPVGDRLAHSGERELAERLPVDVADRAERADPAGCHDPFRAGRPRCRALRL</sequence>
<evidence type="ECO:0000313" key="2">
    <source>
        <dbReference type="Proteomes" id="UP001157160"/>
    </source>
</evidence>
<reference evidence="1 2" key="1">
    <citation type="journal article" date="2014" name="Int. J. Syst. Evol. Microbiol.">
        <title>Complete genome sequence of Corynebacterium casei LMG S-19264T (=DSM 44701T), isolated from a smear-ripened cheese.</title>
        <authorList>
            <consortium name="US DOE Joint Genome Institute (JGI-PGF)"/>
            <person name="Walter F."/>
            <person name="Albersmeier A."/>
            <person name="Kalinowski J."/>
            <person name="Ruckert C."/>
        </authorList>
    </citation>
    <scope>NUCLEOTIDE SEQUENCE [LARGE SCALE GENOMIC DNA]</scope>
    <source>
        <strain evidence="1 2">NBRC 112289</strain>
    </source>
</reference>
<evidence type="ECO:0000313" key="1">
    <source>
        <dbReference type="EMBL" id="GMA28285.1"/>
    </source>
</evidence>
<comment type="caution">
    <text evidence="1">The sequence shown here is derived from an EMBL/GenBank/DDBJ whole genome shotgun (WGS) entry which is preliminary data.</text>
</comment>
<name>A0AA37UEV0_9MICO</name>
<organism evidence="1 2">
    <name type="scientific">Arenivirga flava</name>
    <dbReference type="NCBI Taxonomy" id="1930060"/>
    <lineage>
        <taxon>Bacteria</taxon>
        <taxon>Bacillati</taxon>
        <taxon>Actinomycetota</taxon>
        <taxon>Actinomycetes</taxon>
        <taxon>Micrococcales</taxon>
        <taxon>Microbacteriaceae</taxon>
        <taxon>Arenivirga</taxon>
    </lineage>
</organism>